<sequence length="162" mass="19028">MSQQHDLAESAAWRTIGRLEAGQTQFVVVAWLGVSQSFIFRLWNRFLKTGNVRRRSVQGHTRARTQNDDRYLTLTARRNRSMNATVFQQHLLRAADTRYSTPTVRNRLHHVSLYAHGPMVCVSLTESHRAARRKWSQEHLLWERDEWSNVLFTDESHFSVQP</sequence>
<name>A0A4Y2A615_ARAVE</name>
<dbReference type="Pfam" id="PF01498">
    <property type="entry name" value="HTH_Tnp_Tc3_2"/>
    <property type="match status" value="1"/>
</dbReference>
<dbReference type="GO" id="GO:0005634">
    <property type="term" value="C:nucleus"/>
    <property type="evidence" value="ECO:0007669"/>
    <property type="project" value="UniProtKB-SubCell"/>
</dbReference>
<feature type="domain" description="Transposase Tc1-like" evidence="2">
    <location>
        <begin position="69"/>
        <end position="140"/>
    </location>
</feature>
<dbReference type="Gene3D" id="3.30.420.10">
    <property type="entry name" value="Ribonuclease H-like superfamily/Ribonuclease H"/>
    <property type="match status" value="1"/>
</dbReference>
<comment type="subcellular location">
    <subcellularLocation>
        <location evidence="1">Nucleus</location>
    </subcellularLocation>
</comment>
<evidence type="ECO:0000313" key="3">
    <source>
        <dbReference type="EMBL" id="GBL74815.1"/>
    </source>
</evidence>
<protein>
    <recommendedName>
        <fullName evidence="2">Transposase Tc1-like domain-containing protein</fullName>
    </recommendedName>
</protein>
<evidence type="ECO:0000313" key="4">
    <source>
        <dbReference type="Proteomes" id="UP000499080"/>
    </source>
</evidence>
<dbReference type="EMBL" id="BGPR01000006">
    <property type="protein sequence ID" value="GBL74815.1"/>
    <property type="molecule type" value="Genomic_DNA"/>
</dbReference>
<dbReference type="InterPro" id="IPR036397">
    <property type="entry name" value="RNaseH_sf"/>
</dbReference>
<dbReference type="GO" id="GO:0006313">
    <property type="term" value="P:DNA transposition"/>
    <property type="evidence" value="ECO:0007669"/>
    <property type="project" value="InterPro"/>
</dbReference>
<evidence type="ECO:0000256" key="1">
    <source>
        <dbReference type="ARBA" id="ARBA00004123"/>
    </source>
</evidence>
<dbReference type="GO" id="GO:0003677">
    <property type="term" value="F:DNA binding"/>
    <property type="evidence" value="ECO:0007669"/>
    <property type="project" value="InterPro"/>
</dbReference>
<dbReference type="OrthoDB" id="6421709at2759"/>
<keyword evidence="4" id="KW-1185">Reference proteome</keyword>
<accession>A0A4Y2A615</accession>
<reference evidence="3 4" key="1">
    <citation type="journal article" date="2019" name="Sci. Rep.">
        <title>Orb-weaving spider Araneus ventricosus genome elucidates the spidroin gene catalogue.</title>
        <authorList>
            <person name="Kono N."/>
            <person name="Nakamura H."/>
            <person name="Ohtoshi R."/>
            <person name="Moran D.A.P."/>
            <person name="Shinohara A."/>
            <person name="Yoshida Y."/>
            <person name="Fujiwara M."/>
            <person name="Mori M."/>
            <person name="Tomita M."/>
            <person name="Arakawa K."/>
        </authorList>
    </citation>
    <scope>NUCLEOTIDE SEQUENCE [LARGE SCALE GENOMIC DNA]</scope>
</reference>
<comment type="caution">
    <text evidence="3">The sequence shown here is derived from an EMBL/GenBank/DDBJ whole genome shotgun (WGS) entry which is preliminary data.</text>
</comment>
<evidence type="ECO:0000259" key="2">
    <source>
        <dbReference type="Pfam" id="PF01498"/>
    </source>
</evidence>
<proteinExistence type="predicted"/>
<gene>
    <name evidence="3" type="ORF">AVEN_243666_1</name>
</gene>
<dbReference type="InterPro" id="IPR002492">
    <property type="entry name" value="Transposase_Tc1-like"/>
</dbReference>
<dbReference type="InterPro" id="IPR009057">
    <property type="entry name" value="Homeodomain-like_sf"/>
</dbReference>
<organism evidence="3 4">
    <name type="scientific">Araneus ventricosus</name>
    <name type="common">Orbweaver spider</name>
    <name type="synonym">Epeira ventricosa</name>
    <dbReference type="NCBI Taxonomy" id="182803"/>
    <lineage>
        <taxon>Eukaryota</taxon>
        <taxon>Metazoa</taxon>
        <taxon>Ecdysozoa</taxon>
        <taxon>Arthropoda</taxon>
        <taxon>Chelicerata</taxon>
        <taxon>Arachnida</taxon>
        <taxon>Araneae</taxon>
        <taxon>Araneomorphae</taxon>
        <taxon>Entelegynae</taxon>
        <taxon>Araneoidea</taxon>
        <taxon>Araneidae</taxon>
        <taxon>Araneus</taxon>
    </lineage>
</organism>
<dbReference type="AlphaFoldDB" id="A0A4Y2A615"/>
<dbReference type="Proteomes" id="UP000499080">
    <property type="component" value="Unassembled WGS sequence"/>
</dbReference>
<dbReference type="GO" id="GO:0015074">
    <property type="term" value="P:DNA integration"/>
    <property type="evidence" value="ECO:0007669"/>
    <property type="project" value="InterPro"/>
</dbReference>
<dbReference type="SUPFAM" id="SSF46689">
    <property type="entry name" value="Homeodomain-like"/>
    <property type="match status" value="1"/>
</dbReference>